<evidence type="ECO:0000313" key="4">
    <source>
        <dbReference type="EMBL" id="MFD2234837.1"/>
    </source>
</evidence>
<dbReference type="GO" id="GO:0016787">
    <property type="term" value="F:hydrolase activity"/>
    <property type="evidence" value="ECO:0007669"/>
    <property type="project" value="UniProtKB-KW"/>
</dbReference>
<dbReference type="InterPro" id="IPR002196">
    <property type="entry name" value="Glyco_hydro_24"/>
</dbReference>
<protein>
    <recommendedName>
        <fullName evidence="3">Lysozyme</fullName>
        <ecNumber evidence="3">3.2.1.17</ecNumber>
    </recommendedName>
</protein>
<keyword evidence="5" id="KW-1185">Reference proteome</keyword>
<keyword evidence="1 3" id="KW-0929">Antimicrobial</keyword>
<evidence type="ECO:0000256" key="2">
    <source>
        <dbReference type="ARBA" id="ARBA00022638"/>
    </source>
</evidence>
<dbReference type="EC" id="3.2.1.17" evidence="3"/>
<dbReference type="InterPro" id="IPR023346">
    <property type="entry name" value="Lysozyme-like_dom_sf"/>
</dbReference>
<proteinExistence type="inferred from homology"/>
<evidence type="ECO:0000256" key="1">
    <source>
        <dbReference type="ARBA" id="ARBA00022529"/>
    </source>
</evidence>
<evidence type="ECO:0000256" key="3">
    <source>
        <dbReference type="RuleBase" id="RU003788"/>
    </source>
</evidence>
<accession>A0ABW5CEK9</accession>
<evidence type="ECO:0000313" key="5">
    <source>
        <dbReference type="Proteomes" id="UP001597296"/>
    </source>
</evidence>
<comment type="caution">
    <text evidence="4">The sequence shown here is derived from an EMBL/GenBank/DDBJ whole genome shotgun (WGS) entry which is preliminary data.</text>
</comment>
<feature type="non-terminal residue" evidence="4">
    <location>
        <position position="59"/>
    </location>
</feature>
<sequence length="59" mass="6541">MTTAYDPATLRADLIRDESLRLKPYRCPAGKLTIGIGRNLDDVGISREEAETLLDHDIA</sequence>
<dbReference type="EMBL" id="JBHUIY010000028">
    <property type="protein sequence ID" value="MFD2234837.1"/>
    <property type="molecule type" value="Genomic_DNA"/>
</dbReference>
<dbReference type="Gene3D" id="1.10.530.40">
    <property type="match status" value="1"/>
</dbReference>
<gene>
    <name evidence="4" type="ORF">ACFSNB_13575</name>
</gene>
<dbReference type="InterPro" id="IPR023347">
    <property type="entry name" value="Lysozyme_dom_sf"/>
</dbReference>
<name>A0ABW5CEK9_9PROT</name>
<comment type="similarity">
    <text evidence="3">Belongs to the glycosyl hydrolase 24 family.</text>
</comment>
<dbReference type="Proteomes" id="UP001597296">
    <property type="component" value="Unassembled WGS sequence"/>
</dbReference>
<keyword evidence="2 3" id="KW-0081">Bacteriolytic enzyme</keyword>
<dbReference type="SUPFAM" id="SSF53955">
    <property type="entry name" value="Lysozyme-like"/>
    <property type="match status" value="1"/>
</dbReference>
<comment type="catalytic activity">
    <reaction evidence="3">
        <text>Hydrolysis of (1-&gt;4)-beta-linkages between N-acetylmuramic acid and N-acetyl-D-glucosamine residues in a peptidoglycan and between N-acetyl-D-glucosamine residues in chitodextrins.</text>
        <dbReference type="EC" id="3.2.1.17"/>
    </reaction>
</comment>
<keyword evidence="3" id="KW-0326">Glycosidase</keyword>
<dbReference type="RefSeq" id="WP_377317451.1">
    <property type="nucleotide sequence ID" value="NZ_JBHUIY010000028.1"/>
</dbReference>
<dbReference type="Pfam" id="PF00959">
    <property type="entry name" value="Phage_lysozyme"/>
    <property type="match status" value="1"/>
</dbReference>
<reference evidence="5" key="1">
    <citation type="journal article" date="2019" name="Int. J. Syst. Evol. Microbiol.">
        <title>The Global Catalogue of Microorganisms (GCM) 10K type strain sequencing project: providing services to taxonomists for standard genome sequencing and annotation.</title>
        <authorList>
            <consortium name="The Broad Institute Genomics Platform"/>
            <consortium name="The Broad Institute Genome Sequencing Center for Infectious Disease"/>
            <person name="Wu L."/>
            <person name="Ma J."/>
        </authorList>
    </citation>
    <scope>NUCLEOTIDE SEQUENCE [LARGE SCALE GENOMIC DNA]</scope>
    <source>
        <strain evidence="5">KCTC 15012</strain>
    </source>
</reference>
<organism evidence="4 5">
    <name type="scientific">Phaeospirillum tilakii</name>
    <dbReference type="NCBI Taxonomy" id="741673"/>
    <lineage>
        <taxon>Bacteria</taxon>
        <taxon>Pseudomonadati</taxon>
        <taxon>Pseudomonadota</taxon>
        <taxon>Alphaproteobacteria</taxon>
        <taxon>Rhodospirillales</taxon>
        <taxon>Rhodospirillaceae</taxon>
        <taxon>Phaeospirillum</taxon>
    </lineage>
</organism>
<keyword evidence="3 4" id="KW-0378">Hydrolase</keyword>